<sequence>MRFGQVSSIVLGLLSFVSGAPLEQTVESRQLIPTGLVNLNFTRLNAHFDLLTLLTNTAHVDFDISPIIPNLSLLVGVSITNITLSAGISGTEYISFTHGFDTPLAVPLTGTVNSGTISGVSLTQGALPTLLNAFPSKTLDIFSAGVSMKVTIITQPLVLPLFLPLTQFNVDATNITAHFTGASLLNNQLSRVDFNISPIVPGLSILTSVAIESVTLTAVSGTTTMFKVEKTFDPAAVVPLNGSINSGIMTNVPLTQGSAATLSAVASGTLTANGQFDTLVTIITQPLTLPLPLTTVDVLVPTAWSISFF</sequence>
<name>A0ACB7II54_PLECO</name>
<reference evidence="1 2" key="1">
    <citation type="journal article" date="2021" name="Appl. Environ. Microbiol.">
        <title>Genetic linkage and physical mapping for an oyster mushroom Pleurotus cornucopiae and QTL analysis for the trait cap color.</title>
        <authorList>
            <person name="Zhang Y."/>
            <person name="Gao W."/>
            <person name="Sonnenberg A."/>
            <person name="Chen Q."/>
            <person name="Zhang J."/>
            <person name="Huang C."/>
        </authorList>
    </citation>
    <scope>NUCLEOTIDE SEQUENCE [LARGE SCALE GENOMIC DNA]</scope>
    <source>
        <strain evidence="1">CCMSSC00406</strain>
    </source>
</reference>
<dbReference type="Proteomes" id="UP000824881">
    <property type="component" value="Unassembled WGS sequence"/>
</dbReference>
<accession>A0ACB7II54</accession>
<gene>
    <name evidence="1" type="ORF">CCMSSC00406_0008568</name>
</gene>
<proteinExistence type="predicted"/>
<evidence type="ECO:0000313" key="1">
    <source>
        <dbReference type="EMBL" id="KAG9217927.1"/>
    </source>
</evidence>
<dbReference type="EMBL" id="WQMT02000011">
    <property type="protein sequence ID" value="KAG9217927.1"/>
    <property type="molecule type" value="Genomic_DNA"/>
</dbReference>
<protein>
    <submittedName>
        <fullName evidence="1">Uncharacterized protein</fullName>
    </submittedName>
</protein>
<keyword evidence="2" id="KW-1185">Reference proteome</keyword>
<evidence type="ECO:0000313" key="2">
    <source>
        <dbReference type="Proteomes" id="UP000824881"/>
    </source>
</evidence>
<organism evidence="1 2">
    <name type="scientific">Pleurotus cornucopiae</name>
    <name type="common">Cornucopia mushroom</name>
    <dbReference type="NCBI Taxonomy" id="5321"/>
    <lineage>
        <taxon>Eukaryota</taxon>
        <taxon>Fungi</taxon>
        <taxon>Dikarya</taxon>
        <taxon>Basidiomycota</taxon>
        <taxon>Agaricomycotina</taxon>
        <taxon>Agaricomycetes</taxon>
        <taxon>Agaricomycetidae</taxon>
        <taxon>Agaricales</taxon>
        <taxon>Pleurotineae</taxon>
        <taxon>Pleurotaceae</taxon>
        <taxon>Pleurotus</taxon>
    </lineage>
</organism>
<comment type="caution">
    <text evidence="1">The sequence shown here is derived from an EMBL/GenBank/DDBJ whole genome shotgun (WGS) entry which is preliminary data.</text>
</comment>